<gene>
    <name evidence="2" type="ORF">M431DRAFT_380265</name>
</gene>
<name>A0A2T4AHI3_TRIHA</name>
<protein>
    <submittedName>
        <fullName evidence="2">Uncharacterized protein</fullName>
    </submittedName>
</protein>
<keyword evidence="3" id="KW-1185">Reference proteome</keyword>
<dbReference type="Proteomes" id="UP000241690">
    <property type="component" value="Unassembled WGS sequence"/>
</dbReference>
<dbReference type="RefSeq" id="XP_024776203.1">
    <property type="nucleotide sequence ID" value="XM_024914699.1"/>
</dbReference>
<proteinExistence type="predicted"/>
<organism evidence="2 3">
    <name type="scientific">Trichoderma harzianum CBS 226.95</name>
    <dbReference type="NCBI Taxonomy" id="983964"/>
    <lineage>
        <taxon>Eukaryota</taxon>
        <taxon>Fungi</taxon>
        <taxon>Dikarya</taxon>
        <taxon>Ascomycota</taxon>
        <taxon>Pezizomycotina</taxon>
        <taxon>Sordariomycetes</taxon>
        <taxon>Hypocreomycetidae</taxon>
        <taxon>Hypocreales</taxon>
        <taxon>Hypocreaceae</taxon>
        <taxon>Trichoderma</taxon>
    </lineage>
</organism>
<accession>A0A2T4AHI3</accession>
<evidence type="ECO:0000256" key="1">
    <source>
        <dbReference type="SAM" id="Phobius"/>
    </source>
</evidence>
<sequence length="104" mass="11379">MEDGRVILTEARDSWLSILKWLGRCSIGGEQKGGPGQRFGGGEEWRQAEGFVKIVMPNLGRLSPAKAWPASPSRGAPGFFSSSFGALCLGCGNFFFFLSWCLRF</sequence>
<reference evidence="2 3" key="1">
    <citation type="submission" date="2016-07" db="EMBL/GenBank/DDBJ databases">
        <title>Multiple horizontal gene transfer events from other fungi enriched the ability of initially mycotrophic Trichoderma (Ascomycota) to feed on dead plant biomass.</title>
        <authorList>
            <consortium name="DOE Joint Genome Institute"/>
            <person name="Aerts A."/>
            <person name="Atanasova L."/>
            <person name="Chenthamara K."/>
            <person name="Zhang J."/>
            <person name="Grujic M."/>
            <person name="Henrissat B."/>
            <person name="Kuo A."/>
            <person name="Salamov A."/>
            <person name="Lipzen A."/>
            <person name="Labutti K."/>
            <person name="Barry K."/>
            <person name="Miao Y."/>
            <person name="Rahimi M.J."/>
            <person name="Shen Q."/>
            <person name="Grigoriev I.V."/>
            <person name="Kubicek C.P."/>
            <person name="Druzhinina I.S."/>
        </authorList>
    </citation>
    <scope>NUCLEOTIDE SEQUENCE [LARGE SCALE GENOMIC DNA]</scope>
    <source>
        <strain evidence="2 3">CBS 226.95</strain>
    </source>
</reference>
<keyword evidence="1" id="KW-0472">Membrane</keyword>
<evidence type="ECO:0000313" key="3">
    <source>
        <dbReference type="Proteomes" id="UP000241690"/>
    </source>
</evidence>
<dbReference type="AlphaFoldDB" id="A0A2T4AHI3"/>
<keyword evidence="1" id="KW-0812">Transmembrane</keyword>
<feature type="transmembrane region" description="Helical" evidence="1">
    <location>
        <begin position="79"/>
        <end position="102"/>
    </location>
</feature>
<keyword evidence="1" id="KW-1133">Transmembrane helix</keyword>
<dbReference type="GeneID" id="36623265"/>
<dbReference type="EMBL" id="KZ679678">
    <property type="protein sequence ID" value="PTB56526.1"/>
    <property type="molecule type" value="Genomic_DNA"/>
</dbReference>
<evidence type="ECO:0000313" key="2">
    <source>
        <dbReference type="EMBL" id="PTB56526.1"/>
    </source>
</evidence>